<dbReference type="Gene3D" id="1.10.3810.10">
    <property type="entry name" value="Biosynthetic peptidoglycan transglycosylase-like"/>
    <property type="match status" value="1"/>
</dbReference>
<dbReference type="SMART" id="SM00740">
    <property type="entry name" value="PASTA"/>
    <property type="match status" value="2"/>
</dbReference>
<evidence type="ECO:0000256" key="3">
    <source>
        <dbReference type="ARBA" id="ARBA00022676"/>
    </source>
</evidence>
<accession>A0A6J6HPN7</accession>
<keyword evidence="2" id="KW-0645">Protease</keyword>
<keyword evidence="1" id="KW-0121">Carboxypeptidase</keyword>
<sequence length="836" mass="88362">MSRRDSQKTGSGGVLRFTGLSALAGVLSMALLAPMLLVGGFALTTGISVFENLPSYMKPVNASQSSTLFATDDTGKPVKVASFYHENRISVDYEDISEYFVNGVVSTEDPRFWQHSGVDIISFIRASASNVASAGQGPGGSTITMQYVKNSLIAAATIAGDEEAIADAQARSIDRKLREMRLAIALEQQSNKKEIFAGYSNLSFFGGQINGVEAAANYYYGIPAKDLKLHQAAMLAAMLKAPNDYRPDVAENLVRAKNRRDYVINNMKDAGYITSAEASAAIAEPVDVTPQDAPSGCEANQTYAFFCDYIVWSIRNNIEFGQTAEDRENLLRRGGLEIYTSMNIDMQKAADEATKKWVPPTDESQIGSASVSVEVGTGRVLSMAQNRIYDQTGSTELGRTSVNYSTDKEYGGSSGFQTGSTYKLFTLAAWLTAGKKLNDHVDGRVREWNASDFRARCGNLVGTWSPNNIVKEPEDLSVVSATSMSVNTAFAAMAAQLDLCDIRDTAMAFGVHRADGNELQYVPSSILGVNEIAPITMAAALAGISNNGTFCTPVGIDRVYVRSSKTDMPIPKTKCSQAVTPEVAHGMIYAMKRVMSGGTGGASNTGDGVMLAGKTGTTDSGVHTWMTGTSTSVATATWVGNVSGKTSLSRIRLNGKAGNTVRHDIWRAIMKVANKEYPTGAFQDPPQSMIDATMIVIPKVAGVSPESAAENIKISDLNAAIQTKGVASSLPKGTVAYTKPSAGQVVPRGTQIKIYVSAGGKIKIPSAGVVGETVETAKATLLALGFPAVTVPQPSQSQYFVSHPTIPAGNVVGTAPGVGTSAAVTGAVLLIISTGP</sequence>
<evidence type="ECO:0000256" key="1">
    <source>
        <dbReference type="ARBA" id="ARBA00022645"/>
    </source>
</evidence>
<dbReference type="InterPro" id="IPR001460">
    <property type="entry name" value="PCN-bd_Tpept"/>
</dbReference>
<dbReference type="InterPro" id="IPR050396">
    <property type="entry name" value="Glycosyltr_51/Transpeptidase"/>
</dbReference>
<dbReference type="SUPFAM" id="SSF53955">
    <property type="entry name" value="Lysozyme-like"/>
    <property type="match status" value="1"/>
</dbReference>
<dbReference type="InterPro" id="IPR001264">
    <property type="entry name" value="Glyco_trans_51"/>
</dbReference>
<keyword evidence="5" id="KW-0378">Hydrolase</keyword>
<organism evidence="11">
    <name type="scientific">freshwater metagenome</name>
    <dbReference type="NCBI Taxonomy" id="449393"/>
    <lineage>
        <taxon>unclassified sequences</taxon>
        <taxon>metagenomes</taxon>
        <taxon>ecological metagenomes</taxon>
    </lineage>
</organism>
<keyword evidence="4" id="KW-0808">Transferase</keyword>
<feature type="transmembrane region" description="Helical" evidence="9">
    <location>
        <begin position="20"/>
        <end position="43"/>
    </location>
</feature>
<evidence type="ECO:0000256" key="2">
    <source>
        <dbReference type="ARBA" id="ARBA00022670"/>
    </source>
</evidence>
<comment type="catalytic activity">
    <reaction evidence="8">
        <text>[GlcNAc-(1-&gt;4)-Mur2Ac(oyl-L-Ala-gamma-D-Glu-L-Lys-D-Ala-D-Ala)](n)-di-trans,octa-cis-undecaprenyl diphosphate + beta-D-GlcNAc-(1-&gt;4)-Mur2Ac(oyl-L-Ala-gamma-D-Glu-L-Lys-D-Ala-D-Ala)-di-trans,octa-cis-undecaprenyl diphosphate = [GlcNAc-(1-&gt;4)-Mur2Ac(oyl-L-Ala-gamma-D-Glu-L-Lys-D-Ala-D-Ala)](n+1)-di-trans,octa-cis-undecaprenyl diphosphate + di-trans,octa-cis-undecaprenyl diphosphate + H(+)</text>
        <dbReference type="Rhea" id="RHEA:23708"/>
        <dbReference type="Rhea" id="RHEA-COMP:9602"/>
        <dbReference type="Rhea" id="RHEA-COMP:9603"/>
        <dbReference type="ChEBI" id="CHEBI:15378"/>
        <dbReference type="ChEBI" id="CHEBI:58405"/>
        <dbReference type="ChEBI" id="CHEBI:60033"/>
        <dbReference type="ChEBI" id="CHEBI:78435"/>
        <dbReference type="EC" id="2.4.99.28"/>
    </reaction>
</comment>
<dbReference type="GO" id="GO:0008658">
    <property type="term" value="F:penicillin binding"/>
    <property type="evidence" value="ECO:0007669"/>
    <property type="project" value="InterPro"/>
</dbReference>
<keyword evidence="9" id="KW-0812">Transmembrane</keyword>
<gene>
    <name evidence="11" type="ORF">UFOPK1855_00647</name>
</gene>
<dbReference type="Pfam" id="PF00905">
    <property type="entry name" value="Transpeptidase"/>
    <property type="match status" value="1"/>
</dbReference>
<dbReference type="GO" id="GO:0004180">
    <property type="term" value="F:carboxypeptidase activity"/>
    <property type="evidence" value="ECO:0007669"/>
    <property type="project" value="UniProtKB-KW"/>
</dbReference>
<dbReference type="InterPro" id="IPR023346">
    <property type="entry name" value="Lysozyme-like_dom_sf"/>
</dbReference>
<protein>
    <recommendedName>
        <fullName evidence="7">peptidoglycan glycosyltransferase</fullName>
        <ecNumber evidence="7">2.4.99.28</ecNumber>
    </recommendedName>
</protein>
<dbReference type="InterPro" id="IPR012338">
    <property type="entry name" value="Beta-lactam/transpept-like"/>
</dbReference>
<evidence type="ECO:0000256" key="5">
    <source>
        <dbReference type="ARBA" id="ARBA00022801"/>
    </source>
</evidence>
<evidence type="ECO:0000256" key="6">
    <source>
        <dbReference type="ARBA" id="ARBA00023268"/>
    </source>
</evidence>
<dbReference type="GO" id="GO:0008955">
    <property type="term" value="F:peptidoglycan glycosyltransferase activity"/>
    <property type="evidence" value="ECO:0007669"/>
    <property type="project" value="UniProtKB-EC"/>
</dbReference>
<evidence type="ECO:0000256" key="9">
    <source>
        <dbReference type="SAM" id="Phobius"/>
    </source>
</evidence>
<keyword evidence="9" id="KW-0472">Membrane</keyword>
<dbReference type="EC" id="2.4.99.28" evidence="7"/>
<dbReference type="GO" id="GO:0009252">
    <property type="term" value="P:peptidoglycan biosynthetic process"/>
    <property type="evidence" value="ECO:0007669"/>
    <property type="project" value="TreeGrafter"/>
</dbReference>
<proteinExistence type="predicted"/>
<dbReference type="PROSITE" id="PS51178">
    <property type="entry name" value="PASTA"/>
    <property type="match status" value="2"/>
</dbReference>
<dbReference type="EMBL" id="CAEZUW010000095">
    <property type="protein sequence ID" value="CAB4615170.1"/>
    <property type="molecule type" value="Genomic_DNA"/>
</dbReference>
<evidence type="ECO:0000313" key="11">
    <source>
        <dbReference type="EMBL" id="CAB4615170.1"/>
    </source>
</evidence>
<dbReference type="Gene3D" id="3.40.710.10">
    <property type="entry name" value="DD-peptidase/beta-lactamase superfamily"/>
    <property type="match status" value="1"/>
</dbReference>
<dbReference type="GO" id="GO:0030288">
    <property type="term" value="C:outer membrane-bounded periplasmic space"/>
    <property type="evidence" value="ECO:0007669"/>
    <property type="project" value="TreeGrafter"/>
</dbReference>
<name>A0A6J6HPN7_9ZZZZ</name>
<reference evidence="11" key="1">
    <citation type="submission" date="2020-05" db="EMBL/GenBank/DDBJ databases">
        <authorList>
            <person name="Chiriac C."/>
            <person name="Salcher M."/>
            <person name="Ghai R."/>
            <person name="Kavagutti S V."/>
        </authorList>
    </citation>
    <scope>NUCLEOTIDE SEQUENCE</scope>
</reference>
<dbReference type="InterPro" id="IPR036950">
    <property type="entry name" value="PBP_transglycosylase"/>
</dbReference>
<dbReference type="AlphaFoldDB" id="A0A6J6HPN7"/>
<keyword evidence="3" id="KW-0328">Glycosyltransferase</keyword>
<dbReference type="SUPFAM" id="SSF56601">
    <property type="entry name" value="beta-lactamase/transpeptidase-like"/>
    <property type="match status" value="1"/>
</dbReference>
<dbReference type="PANTHER" id="PTHR32282:SF33">
    <property type="entry name" value="PEPTIDOGLYCAN GLYCOSYLTRANSFERASE"/>
    <property type="match status" value="1"/>
</dbReference>
<dbReference type="CDD" id="cd06577">
    <property type="entry name" value="PASTA_pknB"/>
    <property type="match status" value="2"/>
</dbReference>
<feature type="domain" description="PASTA" evidence="10">
    <location>
        <begin position="760"/>
        <end position="834"/>
    </location>
</feature>
<feature type="domain" description="PASTA" evidence="10">
    <location>
        <begin position="691"/>
        <end position="758"/>
    </location>
</feature>
<keyword evidence="6" id="KW-0511">Multifunctional enzyme</keyword>
<evidence type="ECO:0000259" key="10">
    <source>
        <dbReference type="PROSITE" id="PS51178"/>
    </source>
</evidence>
<dbReference type="Pfam" id="PF03793">
    <property type="entry name" value="PASTA"/>
    <property type="match status" value="1"/>
</dbReference>
<evidence type="ECO:0000256" key="4">
    <source>
        <dbReference type="ARBA" id="ARBA00022679"/>
    </source>
</evidence>
<dbReference type="PANTHER" id="PTHR32282">
    <property type="entry name" value="BINDING PROTEIN TRANSPEPTIDASE, PUTATIVE-RELATED"/>
    <property type="match status" value="1"/>
</dbReference>
<dbReference type="Gene3D" id="3.30.10.20">
    <property type="match status" value="2"/>
</dbReference>
<evidence type="ECO:0000256" key="7">
    <source>
        <dbReference type="ARBA" id="ARBA00044770"/>
    </source>
</evidence>
<keyword evidence="9" id="KW-1133">Transmembrane helix</keyword>
<evidence type="ECO:0000256" key="8">
    <source>
        <dbReference type="ARBA" id="ARBA00049902"/>
    </source>
</evidence>
<dbReference type="GO" id="GO:0006508">
    <property type="term" value="P:proteolysis"/>
    <property type="evidence" value="ECO:0007669"/>
    <property type="project" value="UniProtKB-KW"/>
</dbReference>
<dbReference type="Pfam" id="PF00912">
    <property type="entry name" value="Transgly"/>
    <property type="match status" value="1"/>
</dbReference>
<dbReference type="InterPro" id="IPR005543">
    <property type="entry name" value="PASTA_dom"/>
</dbReference>